<dbReference type="InterPro" id="IPR035906">
    <property type="entry name" value="MetI-like_sf"/>
</dbReference>
<dbReference type="InterPro" id="IPR000515">
    <property type="entry name" value="MetI-like"/>
</dbReference>
<dbReference type="SUPFAM" id="SSF161098">
    <property type="entry name" value="MetI-like"/>
    <property type="match status" value="1"/>
</dbReference>
<keyword evidence="5 8" id="KW-0812">Transmembrane</keyword>
<dbReference type="STRING" id="582667.SAMN05192568_100412"/>
<accession>A0A1I4H4X9</accession>
<dbReference type="GO" id="GO:0043190">
    <property type="term" value="C:ATP-binding cassette (ABC) transporter complex"/>
    <property type="evidence" value="ECO:0007669"/>
    <property type="project" value="InterPro"/>
</dbReference>
<comment type="similarity">
    <text evidence="2">Belongs to the binding-protein-dependent transport system permease family. HisMQ subfamily.</text>
</comment>
<dbReference type="InterPro" id="IPR043429">
    <property type="entry name" value="ArtM/GltK/GlnP/TcyL/YhdX-like"/>
</dbReference>
<comment type="subcellular location">
    <subcellularLocation>
        <location evidence="1">Cell inner membrane</location>
        <topology evidence="1">Multi-pass membrane protein</topology>
    </subcellularLocation>
    <subcellularLocation>
        <location evidence="8">Cell membrane</location>
        <topology evidence="8">Multi-pass membrane protein</topology>
    </subcellularLocation>
</comment>
<evidence type="ECO:0000256" key="2">
    <source>
        <dbReference type="ARBA" id="ARBA00010072"/>
    </source>
</evidence>
<dbReference type="GO" id="GO:0022857">
    <property type="term" value="F:transmembrane transporter activity"/>
    <property type="evidence" value="ECO:0007669"/>
    <property type="project" value="InterPro"/>
</dbReference>
<evidence type="ECO:0000256" key="1">
    <source>
        <dbReference type="ARBA" id="ARBA00004429"/>
    </source>
</evidence>
<dbReference type="PROSITE" id="PS50928">
    <property type="entry name" value="ABC_TM1"/>
    <property type="match status" value="1"/>
</dbReference>
<evidence type="ECO:0000313" key="11">
    <source>
        <dbReference type="Proteomes" id="UP000199048"/>
    </source>
</evidence>
<evidence type="ECO:0000256" key="5">
    <source>
        <dbReference type="ARBA" id="ARBA00022692"/>
    </source>
</evidence>
<name>A0A1I4H4X9_9HYPH</name>
<organism evidence="10 11">
    <name type="scientific">Methylobacterium pseudosasicola</name>
    <dbReference type="NCBI Taxonomy" id="582667"/>
    <lineage>
        <taxon>Bacteria</taxon>
        <taxon>Pseudomonadati</taxon>
        <taxon>Pseudomonadota</taxon>
        <taxon>Alphaproteobacteria</taxon>
        <taxon>Hyphomicrobiales</taxon>
        <taxon>Methylobacteriaceae</taxon>
        <taxon>Methylobacterium</taxon>
    </lineage>
</organism>
<feature type="transmembrane region" description="Helical" evidence="8">
    <location>
        <begin position="62"/>
        <end position="84"/>
    </location>
</feature>
<evidence type="ECO:0000313" key="10">
    <source>
        <dbReference type="EMBL" id="SFL36820.1"/>
    </source>
</evidence>
<keyword evidence="3 8" id="KW-0813">Transport</keyword>
<gene>
    <name evidence="10" type="ORF">SAMN05192568_100412</name>
</gene>
<keyword evidence="6 8" id="KW-1133">Transmembrane helix</keyword>
<protein>
    <submittedName>
        <fullName evidence="10">L-glutamate ABC transporter membrane protein /L-aspartate ABC transporter membrane protein</fullName>
    </submittedName>
</protein>
<dbReference type="EMBL" id="FOTK01000004">
    <property type="protein sequence ID" value="SFL36820.1"/>
    <property type="molecule type" value="Genomic_DNA"/>
</dbReference>
<keyword evidence="11" id="KW-1185">Reference proteome</keyword>
<dbReference type="Proteomes" id="UP000199048">
    <property type="component" value="Unassembled WGS sequence"/>
</dbReference>
<feature type="domain" description="ABC transmembrane type-1" evidence="9">
    <location>
        <begin position="60"/>
        <end position="258"/>
    </location>
</feature>
<dbReference type="PANTHER" id="PTHR30614">
    <property type="entry name" value="MEMBRANE COMPONENT OF AMINO ACID ABC TRANSPORTER"/>
    <property type="match status" value="1"/>
</dbReference>
<proteinExistence type="inferred from homology"/>
<sequence>MGRAIDHRRSTTDAANDGAHRGHRVIQQGGAMNYNWNSAIFFDLSPEGGVTYTQTLLTGLKWTILTALCAWAIGFSVGLVIGVLRTLPSKTANLVGTVYVELFRNVPLLVQMFLWYFVLPEVLPTATGDWLEQLPYAPFYTGVLCLGLFTASRVAEQVRAGIQALPRGQRMAGTPMGFTTAQTYRYVLLPNADRIILPPLTSEFLSNLKNTSVMLTIGVVELTAAARSMQEFSFQVFEAFTAATVLYIIINLAVVALATLLERFIAIPGQR</sequence>
<evidence type="ECO:0000259" key="9">
    <source>
        <dbReference type="PROSITE" id="PS50928"/>
    </source>
</evidence>
<feature type="transmembrane region" description="Helical" evidence="8">
    <location>
        <begin position="236"/>
        <end position="261"/>
    </location>
</feature>
<evidence type="ECO:0000256" key="3">
    <source>
        <dbReference type="ARBA" id="ARBA00022448"/>
    </source>
</evidence>
<dbReference type="InterPro" id="IPR010065">
    <property type="entry name" value="AA_ABC_transptr_permease_3TM"/>
</dbReference>
<dbReference type="Gene3D" id="1.10.3720.10">
    <property type="entry name" value="MetI-like"/>
    <property type="match status" value="1"/>
</dbReference>
<keyword evidence="7 8" id="KW-0472">Membrane</keyword>
<reference evidence="11" key="1">
    <citation type="submission" date="2016-10" db="EMBL/GenBank/DDBJ databases">
        <authorList>
            <person name="Varghese N."/>
            <person name="Submissions S."/>
        </authorList>
    </citation>
    <scope>NUCLEOTIDE SEQUENCE [LARGE SCALE GENOMIC DNA]</scope>
    <source>
        <strain evidence="11">BL36</strain>
    </source>
</reference>
<keyword evidence="4" id="KW-1003">Cell membrane</keyword>
<dbReference type="PANTHER" id="PTHR30614:SF42">
    <property type="entry name" value="GLUTAMATE_ASPARTATE IMPORT PERMEASE PROTEIN GLTJ"/>
    <property type="match status" value="1"/>
</dbReference>
<evidence type="ECO:0000256" key="8">
    <source>
        <dbReference type="RuleBase" id="RU363032"/>
    </source>
</evidence>
<dbReference type="GO" id="GO:0006865">
    <property type="term" value="P:amino acid transport"/>
    <property type="evidence" value="ECO:0007669"/>
    <property type="project" value="TreeGrafter"/>
</dbReference>
<dbReference type="Pfam" id="PF00528">
    <property type="entry name" value="BPD_transp_1"/>
    <property type="match status" value="1"/>
</dbReference>
<evidence type="ECO:0000256" key="6">
    <source>
        <dbReference type="ARBA" id="ARBA00022989"/>
    </source>
</evidence>
<dbReference type="NCBIfam" id="TIGR01726">
    <property type="entry name" value="HEQRo_perm_3TM"/>
    <property type="match status" value="1"/>
</dbReference>
<evidence type="ECO:0000256" key="7">
    <source>
        <dbReference type="ARBA" id="ARBA00023136"/>
    </source>
</evidence>
<evidence type="ECO:0000256" key="4">
    <source>
        <dbReference type="ARBA" id="ARBA00022475"/>
    </source>
</evidence>
<dbReference type="AlphaFoldDB" id="A0A1I4H4X9"/>